<evidence type="ECO:0000313" key="3">
    <source>
        <dbReference type="EMBL" id="CAK9140218.1"/>
    </source>
</evidence>
<keyword evidence="2" id="KW-0732">Signal</keyword>
<evidence type="ECO:0000256" key="1">
    <source>
        <dbReference type="SAM" id="MobiDB-lite"/>
    </source>
</evidence>
<dbReference type="EMBL" id="CAUOFW020001025">
    <property type="protein sequence ID" value="CAK9140218.1"/>
    <property type="molecule type" value="Genomic_DNA"/>
</dbReference>
<proteinExistence type="predicted"/>
<sequence>MEWGLWVLIQLGLCALMGPIRGHKKKRKTEKMVEQKALASGSSEKGSADWWDEFSRRIAGM</sequence>
<keyword evidence="4" id="KW-1185">Reference proteome</keyword>
<dbReference type="Proteomes" id="UP001642360">
    <property type="component" value="Unassembled WGS sequence"/>
</dbReference>
<gene>
    <name evidence="3" type="ORF">ILEXP_LOCUS7661</name>
</gene>
<accession>A0ABC8RC11</accession>
<organism evidence="3 4">
    <name type="scientific">Ilex paraguariensis</name>
    <name type="common">yerba mate</name>
    <dbReference type="NCBI Taxonomy" id="185542"/>
    <lineage>
        <taxon>Eukaryota</taxon>
        <taxon>Viridiplantae</taxon>
        <taxon>Streptophyta</taxon>
        <taxon>Embryophyta</taxon>
        <taxon>Tracheophyta</taxon>
        <taxon>Spermatophyta</taxon>
        <taxon>Magnoliopsida</taxon>
        <taxon>eudicotyledons</taxon>
        <taxon>Gunneridae</taxon>
        <taxon>Pentapetalae</taxon>
        <taxon>asterids</taxon>
        <taxon>campanulids</taxon>
        <taxon>Aquifoliales</taxon>
        <taxon>Aquifoliaceae</taxon>
        <taxon>Ilex</taxon>
    </lineage>
</organism>
<feature type="region of interest" description="Disordered" evidence="1">
    <location>
        <begin position="22"/>
        <end position="47"/>
    </location>
</feature>
<reference evidence="3 4" key="1">
    <citation type="submission" date="2024-02" db="EMBL/GenBank/DDBJ databases">
        <authorList>
            <person name="Vignale AGUSTIN F."/>
            <person name="Sosa J E."/>
            <person name="Modenutti C."/>
        </authorList>
    </citation>
    <scope>NUCLEOTIDE SEQUENCE [LARGE SCALE GENOMIC DNA]</scope>
</reference>
<protein>
    <submittedName>
        <fullName evidence="3">Uncharacterized protein</fullName>
    </submittedName>
</protein>
<comment type="caution">
    <text evidence="3">The sequence shown here is derived from an EMBL/GenBank/DDBJ whole genome shotgun (WGS) entry which is preliminary data.</text>
</comment>
<feature type="chain" id="PRO_5044775362" evidence="2">
    <location>
        <begin position="23"/>
        <end position="61"/>
    </location>
</feature>
<name>A0ABC8RC11_9AQUA</name>
<dbReference type="AlphaFoldDB" id="A0ABC8RC11"/>
<evidence type="ECO:0000256" key="2">
    <source>
        <dbReference type="SAM" id="SignalP"/>
    </source>
</evidence>
<evidence type="ECO:0000313" key="4">
    <source>
        <dbReference type="Proteomes" id="UP001642360"/>
    </source>
</evidence>
<feature type="signal peptide" evidence="2">
    <location>
        <begin position="1"/>
        <end position="22"/>
    </location>
</feature>